<keyword evidence="3" id="KW-1185">Reference proteome</keyword>
<evidence type="ECO:0000313" key="2">
    <source>
        <dbReference type="EMBL" id="RNA29358.1"/>
    </source>
</evidence>
<feature type="transmembrane region" description="Helical" evidence="1">
    <location>
        <begin position="49"/>
        <end position="71"/>
    </location>
</feature>
<dbReference type="AlphaFoldDB" id="A0A3M7S130"/>
<proteinExistence type="predicted"/>
<reference evidence="2 3" key="1">
    <citation type="journal article" date="2018" name="Sci. Rep.">
        <title>Genomic signatures of local adaptation to the degree of environmental predictability in rotifers.</title>
        <authorList>
            <person name="Franch-Gras L."/>
            <person name="Hahn C."/>
            <person name="Garcia-Roger E.M."/>
            <person name="Carmona M.J."/>
            <person name="Serra M."/>
            <person name="Gomez A."/>
        </authorList>
    </citation>
    <scope>NUCLEOTIDE SEQUENCE [LARGE SCALE GENOMIC DNA]</scope>
    <source>
        <strain evidence="2">HYR1</strain>
    </source>
</reference>
<keyword evidence="1" id="KW-0472">Membrane</keyword>
<keyword evidence="1" id="KW-0812">Transmembrane</keyword>
<comment type="caution">
    <text evidence="2">The sequence shown here is derived from an EMBL/GenBank/DDBJ whole genome shotgun (WGS) entry which is preliminary data.</text>
</comment>
<keyword evidence="1" id="KW-1133">Transmembrane helix</keyword>
<gene>
    <name evidence="2" type="ORF">BpHYR1_047939</name>
</gene>
<evidence type="ECO:0000313" key="3">
    <source>
        <dbReference type="Proteomes" id="UP000276133"/>
    </source>
</evidence>
<dbReference type="EMBL" id="REGN01002233">
    <property type="protein sequence ID" value="RNA29358.1"/>
    <property type="molecule type" value="Genomic_DNA"/>
</dbReference>
<name>A0A3M7S130_BRAPC</name>
<accession>A0A3M7S130</accession>
<evidence type="ECO:0000256" key="1">
    <source>
        <dbReference type="SAM" id="Phobius"/>
    </source>
</evidence>
<dbReference type="Proteomes" id="UP000276133">
    <property type="component" value="Unassembled WGS sequence"/>
</dbReference>
<sequence length="103" mass="12019">MMTLKGLKIFRDYNIVQLSKFHQLSKSAKFAQICTSLADFDNFNCCSMLYLHFFLSIISFPSIIGFSISIFKSHTFQFDVAKLKIMKEDFLTDFYSFSLLKII</sequence>
<protein>
    <submittedName>
        <fullName evidence="2">Uncharacterized protein</fullName>
    </submittedName>
</protein>
<organism evidence="2 3">
    <name type="scientific">Brachionus plicatilis</name>
    <name type="common">Marine rotifer</name>
    <name type="synonym">Brachionus muelleri</name>
    <dbReference type="NCBI Taxonomy" id="10195"/>
    <lineage>
        <taxon>Eukaryota</taxon>
        <taxon>Metazoa</taxon>
        <taxon>Spiralia</taxon>
        <taxon>Gnathifera</taxon>
        <taxon>Rotifera</taxon>
        <taxon>Eurotatoria</taxon>
        <taxon>Monogononta</taxon>
        <taxon>Pseudotrocha</taxon>
        <taxon>Ploima</taxon>
        <taxon>Brachionidae</taxon>
        <taxon>Brachionus</taxon>
    </lineage>
</organism>